<evidence type="ECO:0008006" key="4">
    <source>
        <dbReference type="Google" id="ProtNLM"/>
    </source>
</evidence>
<dbReference type="RefSeq" id="WP_379820989.1">
    <property type="nucleotide sequence ID" value="NZ_JBHUMD010000026.1"/>
</dbReference>
<accession>A0ABW5NWU2</accession>
<keyword evidence="3" id="KW-1185">Reference proteome</keyword>
<gene>
    <name evidence="2" type="ORF">ACFSR3_10895</name>
</gene>
<sequence>MSLIKRFLLIFTLCLSYFANAQKNDYKAYSHYLILSDITSNLDSSIFYIEKAINVAEPFAEDFRQLSFLYFKKGNVKKAKKAFFSAVNAGYQLEKDDKFNDKAFKLDYDSSYLNTADKTKFGMFVQDLWNSRKKAIRKLRDNYLKRNLKTDDEIFEAMLQNENYFQSLRFMFYDNKVNDSVAFPYIAKYGPSPNSYYMLDLLKSDLFPHRRNCARFNGLTITMLLNHGVSGFLNKQDAEEFITILWNLVIRGDLKPREYAAAYDQYVQFFIQPDKNMLGTTRYRDEEGNSRIMDLIDPGHVNEIRKKYWLDSIQNYCEQYNVKLPKNYE</sequence>
<proteinExistence type="predicted"/>
<feature type="signal peptide" evidence="1">
    <location>
        <begin position="1"/>
        <end position="21"/>
    </location>
</feature>
<reference evidence="3" key="1">
    <citation type="journal article" date="2019" name="Int. J. Syst. Evol. Microbiol.">
        <title>The Global Catalogue of Microorganisms (GCM) 10K type strain sequencing project: providing services to taxonomists for standard genome sequencing and annotation.</title>
        <authorList>
            <consortium name="The Broad Institute Genomics Platform"/>
            <consortium name="The Broad Institute Genome Sequencing Center for Infectious Disease"/>
            <person name="Wu L."/>
            <person name="Ma J."/>
        </authorList>
    </citation>
    <scope>NUCLEOTIDE SEQUENCE [LARGE SCALE GENOMIC DNA]</scope>
    <source>
        <strain evidence="3">KCTC 42107</strain>
    </source>
</reference>
<evidence type="ECO:0000313" key="3">
    <source>
        <dbReference type="Proteomes" id="UP001597480"/>
    </source>
</evidence>
<organism evidence="2 3">
    <name type="scientific">Flavobacterium suzhouense</name>
    <dbReference type="NCBI Taxonomy" id="1529638"/>
    <lineage>
        <taxon>Bacteria</taxon>
        <taxon>Pseudomonadati</taxon>
        <taxon>Bacteroidota</taxon>
        <taxon>Flavobacteriia</taxon>
        <taxon>Flavobacteriales</taxon>
        <taxon>Flavobacteriaceae</taxon>
        <taxon>Flavobacterium</taxon>
    </lineage>
</organism>
<dbReference type="EMBL" id="JBHUMD010000026">
    <property type="protein sequence ID" value="MFD2602564.1"/>
    <property type="molecule type" value="Genomic_DNA"/>
</dbReference>
<comment type="caution">
    <text evidence="2">The sequence shown here is derived from an EMBL/GenBank/DDBJ whole genome shotgun (WGS) entry which is preliminary data.</text>
</comment>
<feature type="chain" id="PRO_5046637220" description="Tetratricopeptide repeat protein" evidence="1">
    <location>
        <begin position="22"/>
        <end position="329"/>
    </location>
</feature>
<dbReference type="Proteomes" id="UP001597480">
    <property type="component" value="Unassembled WGS sequence"/>
</dbReference>
<evidence type="ECO:0000256" key="1">
    <source>
        <dbReference type="SAM" id="SignalP"/>
    </source>
</evidence>
<keyword evidence="1" id="KW-0732">Signal</keyword>
<name>A0ABW5NWU2_9FLAO</name>
<evidence type="ECO:0000313" key="2">
    <source>
        <dbReference type="EMBL" id="MFD2602564.1"/>
    </source>
</evidence>
<protein>
    <recommendedName>
        <fullName evidence="4">Tetratricopeptide repeat protein</fullName>
    </recommendedName>
</protein>